<proteinExistence type="predicted"/>
<feature type="signal peptide" evidence="1">
    <location>
        <begin position="1"/>
        <end position="18"/>
    </location>
</feature>
<gene>
    <name evidence="2" type="ORF">ACFQ1G_11520</name>
</gene>
<evidence type="ECO:0000256" key="1">
    <source>
        <dbReference type="SAM" id="SignalP"/>
    </source>
</evidence>
<dbReference type="RefSeq" id="WP_380739693.1">
    <property type="nucleotide sequence ID" value="NZ_JBHTJP010000035.1"/>
</dbReference>
<feature type="chain" id="PRO_5045929225" evidence="1">
    <location>
        <begin position="19"/>
        <end position="296"/>
    </location>
</feature>
<protein>
    <submittedName>
        <fullName evidence="2">DUF3078 domain-containing protein</fullName>
    </submittedName>
</protein>
<organism evidence="2 3">
    <name type="scientific">Salinimicrobium gaetbulicola</name>
    <dbReference type="NCBI Taxonomy" id="999702"/>
    <lineage>
        <taxon>Bacteria</taxon>
        <taxon>Pseudomonadati</taxon>
        <taxon>Bacteroidota</taxon>
        <taxon>Flavobacteriia</taxon>
        <taxon>Flavobacteriales</taxon>
        <taxon>Flavobacteriaceae</taxon>
        <taxon>Salinimicrobium</taxon>
    </lineage>
</organism>
<dbReference type="Pfam" id="PF11276">
    <property type="entry name" value="DUF3078"/>
    <property type="match status" value="1"/>
</dbReference>
<dbReference type="EMBL" id="JBHTJP010000035">
    <property type="protein sequence ID" value="MFD0977422.1"/>
    <property type="molecule type" value="Genomic_DNA"/>
</dbReference>
<sequence length="296" mass="33790">MKKFLLAVFILFGLTVTAQEEKEEDPQGWNSTGKFQLLFNQSAFNKEWTGGGTSSMAGNLILDYQLNYRKGQFSWDNKLLANYGLTKLKDDEFTRKTSDRLEINSIAGRELDDSNWYITFFTNFRTQFSKGYVYAEDDITGQEIRSETTHFLSPAYLQFGPGMMWKKSDNLWVNLAPATARFIFVDKDFTSGPTYQDGSYFGVDKGKSSRFELGASLNAYAKFDIVKNVSMENNLSLYSNYLSKPGNIDIDYLMNLEMSVNKFISANLIFQAIYDDNTVAAFQIREVFGAGFNYTF</sequence>
<dbReference type="Proteomes" id="UP001597100">
    <property type="component" value="Unassembled WGS sequence"/>
</dbReference>
<keyword evidence="1" id="KW-0732">Signal</keyword>
<dbReference type="InterPro" id="IPR021428">
    <property type="entry name" value="DUF3078"/>
</dbReference>
<reference evidence="3" key="1">
    <citation type="journal article" date="2019" name="Int. J. Syst. Evol. Microbiol.">
        <title>The Global Catalogue of Microorganisms (GCM) 10K type strain sequencing project: providing services to taxonomists for standard genome sequencing and annotation.</title>
        <authorList>
            <consortium name="The Broad Institute Genomics Platform"/>
            <consortium name="The Broad Institute Genome Sequencing Center for Infectious Disease"/>
            <person name="Wu L."/>
            <person name="Ma J."/>
        </authorList>
    </citation>
    <scope>NUCLEOTIDE SEQUENCE [LARGE SCALE GENOMIC DNA]</scope>
    <source>
        <strain evidence="3">CCUG 60898</strain>
    </source>
</reference>
<accession>A0ABW3IH43</accession>
<comment type="caution">
    <text evidence="2">The sequence shown here is derived from an EMBL/GenBank/DDBJ whole genome shotgun (WGS) entry which is preliminary data.</text>
</comment>
<evidence type="ECO:0000313" key="3">
    <source>
        <dbReference type="Proteomes" id="UP001597100"/>
    </source>
</evidence>
<keyword evidence="3" id="KW-1185">Reference proteome</keyword>
<evidence type="ECO:0000313" key="2">
    <source>
        <dbReference type="EMBL" id="MFD0977422.1"/>
    </source>
</evidence>
<name>A0ABW3IH43_9FLAO</name>